<dbReference type="Proteomes" id="UP000636453">
    <property type="component" value="Unassembled WGS sequence"/>
</dbReference>
<dbReference type="AlphaFoldDB" id="A0A918YVA3"/>
<gene>
    <name evidence="1" type="ORF">GCM10007167_04700</name>
</gene>
<proteinExistence type="predicted"/>
<reference evidence="1" key="1">
    <citation type="journal article" date="2014" name="Int. J. Syst. Evol. Microbiol.">
        <title>Complete genome sequence of Corynebacterium casei LMG S-19264T (=DSM 44701T), isolated from a smear-ripened cheese.</title>
        <authorList>
            <consortium name="US DOE Joint Genome Institute (JGI-PGF)"/>
            <person name="Walter F."/>
            <person name="Albersmeier A."/>
            <person name="Kalinowski J."/>
            <person name="Ruckert C."/>
        </authorList>
    </citation>
    <scope>NUCLEOTIDE SEQUENCE</scope>
    <source>
        <strain evidence="1">KCTC 32020</strain>
    </source>
</reference>
<evidence type="ECO:0000313" key="2">
    <source>
        <dbReference type="Proteomes" id="UP000636453"/>
    </source>
</evidence>
<protein>
    <submittedName>
        <fullName evidence="1">Uncharacterized protein</fullName>
    </submittedName>
</protein>
<keyword evidence="2" id="KW-1185">Reference proteome</keyword>
<accession>A0A918YVA3</accession>
<comment type="caution">
    <text evidence="1">The sequence shown here is derived from an EMBL/GenBank/DDBJ whole genome shotgun (WGS) entry which is preliminary data.</text>
</comment>
<name>A0A918YVA3_9GAMM</name>
<organism evidence="1 2">
    <name type="scientific">Vulcaniibacterium thermophilum</name>
    <dbReference type="NCBI Taxonomy" id="1169913"/>
    <lineage>
        <taxon>Bacteria</taxon>
        <taxon>Pseudomonadati</taxon>
        <taxon>Pseudomonadota</taxon>
        <taxon>Gammaproteobacteria</taxon>
        <taxon>Lysobacterales</taxon>
        <taxon>Lysobacteraceae</taxon>
        <taxon>Vulcaniibacterium</taxon>
    </lineage>
</organism>
<reference evidence="1" key="2">
    <citation type="submission" date="2020-09" db="EMBL/GenBank/DDBJ databases">
        <authorList>
            <person name="Sun Q."/>
            <person name="Kim S."/>
        </authorList>
    </citation>
    <scope>NUCLEOTIDE SEQUENCE</scope>
    <source>
        <strain evidence="1">KCTC 32020</strain>
    </source>
</reference>
<dbReference type="RefSeq" id="WP_146472676.1">
    <property type="nucleotide sequence ID" value="NZ_BNCF01000001.1"/>
</dbReference>
<dbReference type="EMBL" id="BNCF01000001">
    <property type="protein sequence ID" value="GHE26496.1"/>
    <property type="molecule type" value="Genomic_DNA"/>
</dbReference>
<dbReference type="OrthoDB" id="6028256at2"/>
<evidence type="ECO:0000313" key="1">
    <source>
        <dbReference type="EMBL" id="GHE26496.1"/>
    </source>
</evidence>
<sequence>MNATAALDRQALIDRLDELRNEGAISATEHAELLEHFDSMQRDLREEMARLEPEYSRRLRDDGQPAADHWLTEVAETLGRHYGEATRRLTQRLSAVTGVTH</sequence>